<keyword evidence="3" id="KW-1185">Reference proteome</keyword>
<accession>A0A6A6SYA0</accession>
<feature type="region of interest" description="Disordered" evidence="1">
    <location>
        <begin position="1"/>
        <end position="21"/>
    </location>
</feature>
<feature type="compositionally biased region" description="Basic and acidic residues" evidence="1">
    <location>
        <begin position="202"/>
        <end position="213"/>
    </location>
</feature>
<feature type="region of interest" description="Disordered" evidence="1">
    <location>
        <begin position="122"/>
        <end position="223"/>
    </location>
</feature>
<feature type="compositionally biased region" description="Low complexity" evidence="1">
    <location>
        <begin position="122"/>
        <end position="138"/>
    </location>
</feature>
<sequence>MPQHINSQDPTTSVRSAEIRAESTALPLSRYQTWPGDMRSIDDMANQNASGHIKVSLGSSENTVLCAKNGTRSHTAYLHHQKASYGGDNHHARAGVIPLSVSNGPTGRQQRKPLATIIEQLSLSTSQSPSKRPSSLSKVANDALSHRHSDRSCGDFGKRGLHQSGEHGDQLRITGEGGIDDNARTDGQHEASNTACRTAGTRVDRAPVHRLEEAPGQNTGTEWKGLKEILREIAQHTRRASRRSESKSSVGHWSVAEGCKRQKRNSSLSANSSHDGVRQLLCPDAGYSFEDTLNDVRAAHTSSRPSPMQSDRTLASIVACTRDESTADPSFEESTLSRGDAPSNEREGSVCTNLSTSYSSTVLGVDLDLQHYPEKPASHRSTSTSMWFTAQDCSTRDSGWYTVTSSALPVLLPLAAASGIVKQNHSRPLSFYSPSGNLIQAVGSCPESETACFPKASVEMAQSGNKPPATIPQKATLTETAECTLLSRLRLREWSSFTSSMQETQANNSLGALAAHILRLCFCQPHDLEDSDDRYEPLAISGERPMYANVVRQSVDNGSDARPPNPGQGRRNGMLCTKQGI</sequence>
<evidence type="ECO:0000313" key="3">
    <source>
        <dbReference type="Proteomes" id="UP000799324"/>
    </source>
</evidence>
<dbReference type="AlphaFoldDB" id="A0A6A6SYA0"/>
<dbReference type="Proteomes" id="UP000799324">
    <property type="component" value="Unassembled WGS sequence"/>
</dbReference>
<reference evidence="2" key="1">
    <citation type="journal article" date="2020" name="Stud. Mycol.">
        <title>101 Dothideomycetes genomes: a test case for predicting lifestyles and emergence of pathogens.</title>
        <authorList>
            <person name="Haridas S."/>
            <person name="Albert R."/>
            <person name="Binder M."/>
            <person name="Bloem J."/>
            <person name="Labutti K."/>
            <person name="Salamov A."/>
            <person name="Andreopoulos B."/>
            <person name="Baker S."/>
            <person name="Barry K."/>
            <person name="Bills G."/>
            <person name="Bluhm B."/>
            <person name="Cannon C."/>
            <person name="Castanera R."/>
            <person name="Culley D."/>
            <person name="Daum C."/>
            <person name="Ezra D."/>
            <person name="Gonzalez J."/>
            <person name="Henrissat B."/>
            <person name="Kuo A."/>
            <person name="Liang C."/>
            <person name="Lipzen A."/>
            <person name="Lutzoni F."/>
            <person name="Magnuson J."/>
            <person name="Mondo S."/>
            <person name="Nolan M."/>
            <person name="Ohm R."/>
            <person name="Pangilinan J."/>
            <person name="Park H.-J."/>
            <person name="Ramirez L."/>
            <person name="Alfaro M."/>
            <person name="Sun H."/>
            <person name="Tritt A."/>
            <person name="Yoshinaga Y."/>
            <person name="Zwiers L.-H."/>
            <person name="Turgeon B."/>
            <person name="Goodwin S."/>
            <person name="Spatafora J."/>
            <person name="Crous P."/>
            <person name="Grigoriev I."/>
        </authorList>
    </citation>
    <scope>NUCLEOTIDE SEQUENCE</scope>
    <source>
        <strain evidence="2">CBS 122681</strain>
    </source>
</reference>
<dbReference type="OrthoDB" id="3800943at2759"/>
<protein>
    <submittedName>
        <fullName evidence="2">Uncharacterized protein</fullName>
    </submittedName>
</protein>
<gene>
    <name evidence="2" type="ORF">K491DRAFT_681140</name>
</gene>
<evidence type="ECO:0000313" key="2">
    <source>
        <dbReference type="EMBL" id="KAF2652656.1"/>
    </source>
</evidence>
<proteinExistence type="predicted"/>
<name>A0A6A6SYA0_9PLEO</name>
<feature type="compositionally biased region" description="Basic and acidic residues" evidence="1">
    <location>
        <begin position="144"/>
        <end position="170"/>
    </location>
</feature>
<feature type="region of interest" description="Disordered" evidence="1">
    <location>
        <begin position="324"/>
        <end position="351"/>
    </location>
</feature>
<evidence type="ECO:0000256" key="1">
    <source>
        <dbReference type="SAM" id="MobiDB-lite"/>
    </source>
</evidence>
<feature type="region of interest" description="Disordered" evidence="1">
    <location>
        <begin position="555"/>
        <end position="581"/>
    </location>
</feature>
<organism evidence="2 3">
    <name type="scientific">Lophiostoma macrostomum CBS 122681</name>
    <dbReference type="NCBI Taxonomy" id="1314788"/>
    <lineage>
        <taxon>Eukaryota</taxon>
        <taxon>Fungi</taxon>
        <taxon>Dikarya</taxon>
        <taxon>Ascomycota</taxon>
        <taxon>Pezizomycotina</taxon>
        <taxon>Dothideomycetes</taxon>
        <taxon>Pleosporomycetidae</taxon>
        <taxon>Pleosporales</taxon>
        <taxon>Lophiostomataceae</taxon>
        <taxon>Lophiostoma</taxon>
    </lineage>
</organism>
<feature type="compositionally biased region" description="Polar residues" evidence="1">
    <location>
        <begin position="1"/>
        <end position="15"/>
    </location>
</feature>
<dbReference type="EMBL" id="MU004396">
    <property type="protein sequence ID" value="KAF2652656.1"/>
    <property type="molecule type" value="Genomic_DNA"/>
</dbReference>
<feature type="region of interest" description="Disordered" evidence="1">
    <location>
        <begin position="235"/>
        <end position="277"/>
    </location>
</feature>
<feature type="compositionally biased region" description="Polar residues" evidence="1">
    <location>
        <begin position="265"/>
        <end position="274"/>
    </location>
</feature>